<accession>A0A9P6BAQ2</accession>
<evidence type="ECO:0000256" key="1">
    <source>
        <dbReference type="SAM" id="MobiDB-lite"/>
    </source>
</evidence>
<gene>
    <name evidence="2" type="ORF">BS47DRAFT_649412</name>
</gene>
<organism evidence="2 3">
    <name type="scientific">Hydnum rufescens UP504</name>
    <dbReference type="NCBI Taxonomy" id="1448309"/>
    <lineage>
        <taxon>Eukaryota</taxon>
        <taxon>Fungi</taxon>
        <taxon>Dikarya</taxon>
        <taxon>Basidiomycota</taxon>
        <taxon>Agaricomycotina</taxon>
        <taxon>Agaricomycetes</taxon>
        <taxon>Cantharellales</taxon>
        <taxon>Hydnaceae</taxon>
        <taxon>Hydnum</taxon>
    </lineage>
</organism>
<evidence type="ECO:0000313" key="3">
    <source>
        <dbReference type="Proteomes" id="UP000886523"/>
    </source>
</evidence>
<keyword evidence="3" id="KW-1185">Reference proteome</keyword>
<comment type="caution">
    <text evidence="2">The sequence shown here is derived from an EMBL/GenBank/DDBJ whole genome shotgun (WGS) entry which is preliminary data.</text>
</comment>
<sequence>MCKIGRVWKRMSVFSCLVSQTRTTRYSSQRGDGVFNSKSSLRDVMTEAALATNSSGTNICRSSSKVGTQCANARASSAQTTRGTPASAISRETPRRLSC</sequence>
<protein>
    <submittedName>
        <fullName evidence="2">Uncharacterized protein</fullName>
    </submittedName>
</protein>
<dbReference type="EMBL" id="MU128911">
    <property type="protein sequence ID" value="KAF9520640.1"/>
    <property type="molecule type" value="Genomic_DNA"/>
</dbReference>
<proteinExistence type="predicted"/>
<evidence type="ECO:0000313" key="2">
    <source>
        <dbReference type="EMBL" id="KAF9520640.1"/>
    </source>
</evidence>
<dbReference type="AlphaFoldDB" id="A0A9P6BAQ2"/>
<reference evidence="2" key="1">
    <citation type="journal article" date="2020" name="Nat. Commun.">
        <title>Large-scale genome sequencing of mycorrhizal fungi provides insights into the early evolution of symbiotic traits.</title>
        <authorList>
            <person name="Miyauchi S."/>
            <person name="Kiss E."/>
            <person name="Kuo A."/>
            <person name="Drula E."/>
            <person name="Kohler A."/>
            <person name="Sanchez-Garcia M."/>
            <person name="Morin E."/>
            <person name="Andreopoulos B."/>
            <person name="Barry K.W."/>
            <person name="Bonito G."/>
            <person name="Buee M."/>
            <person name="Carver A."/>
            <person name="Chen C."/>
            <person name="Cichocki N."/>
            <person name="Clum A."/>
            <person name="Culley D."/>
            <person name="Crous P.W."/>
            <person name="Fauchery L."/>
            <person name="Girlanda M."/>
            <person name="Hayes R.D."/>
            <person name="Keri Z."/>
            <person name="LaButti K."/>
            <person name="Lipzen A."/>
            <person name="Lombard V."/>
            <person name="Magnuson J."/>
            <person name="Maillard F."/>
            <person name="Murat C."/>
            <person name="Nolan M."/>
            <person name="Ohm R.A."/>
            <person name="Pangilinan J."/>
            <person name="Pereira M.F."/>
            <person name="Perotto S."/>
            <person name="Peter M."/>
            <person name="Pfister S."/>
            <person name="Riley R."/>
            <person name="Sitrit Y."/>
            <person name="Stielow J.B."/>
            <person name="Szollosi G."/>
            <person name="Zifcakova L."/>
            <person name="Stursova M."/>
            <person name="Spatafora J.W."/>
            <person name="Tedersoo L."/>
            <person name="Vaario L.M."/>
            <person name="Yamada A."/>
            <person name="Yan M."/>
            <person name="Wang P."/>
            <person name="Xu J."/>
            <person name="Bruns T."/>
            <person name="Baldrian P."/>
            <person name="Vilgalys R."/>
            <person name="Dunand C."/>
            <person name="Henrissat B."/>
            <person name="Grigoriev I.V."/>
            <person name="Hibbett D."/>
            <person name="Nagy L.G."/>
            <person name="Martin F.M."/>
        </authorList>
    </citation>
    <scope>NUCLEOTIDE SEQUENCE</scope>
    <source>
        <strain evidence="2">UP504</strain>
    </source>
</reference>
<dbReference type="Proteomes" id="UP000886523">
    <property type="component" value="Unassembled WGS sequence"/>
</dbReference>
<name>A0A9P6BAQ2_9AGAM</name>
<feature type="compositionally biased region" description="Polar residues" evidence="1">
    <location>
        <begin position="71"/>
        <end position="84"/>
    </location>
</feature>
<feature type="region of interest" description="Disordered" evidence="1">
    <location>
        <begin position="71"/>
        <end position="99"/>
    </location>
</feature>